<gene>
    <name evidence="1" type="ORF">DTL3_0632</name>
</gene>
<dbReference type="OrthoDB" id="9812700at2"/>
<organism evidence="1 2">
    <name type="scientific">Defluviitoga tunisiensis</name>
    <dbReference type="NCBI Taxonomy" id="1006576"/>
    <lineage>
        <taxon>Bacteria</taxon>
        <taxon>Thermotogati</taxon>
        <taxon>Thermotogota</taxon>
        <taxon>Thermotogae</taxon>
        <taxon>Petrotogales</taxon>
        <taxon>Petrotogaceae</taxon>
        <taxon>Defluviitoga</taxon>
    </lineage>
</organism>
<evidence type="ECO:0000313" key="2">
    <source>
        <dbReference type="Proteomes" id="UP000032809"/>
    </source>
</evidence>
<dbReference type="EMBL" id="LN824141">
    <property type="protein sequence ID" value="CEP77947.1"/>
    <property type="molecule type" value="Genomic_DNA"/>
</dbReference>
<protein>
    <recommendedName>
        <fullName evidence="3">Rho termination factor N-terminal domain-containing protein</fullName>
    </recommendedName>
</protein>
<sequence>MKTKKVKKSYLTSFKADEPTIQELRNIAKNLGIKLKRNMKKKDILKLTLNEIKKIEKSFEIDTQKVEKTTEHSNLQKKDKLKLIPVNPRWVYTYWDFSKKTINKISTKKASKLFLRILESPKTTETTDNYIFEDFVPIESSSEYFLNVPHEDSSYIVQIGTKDENNIFKVILESKSVKTPRSTPMIIDKEKWLIIKGKNNIIEEKESNHIQDIPTKLTEVSSKQMVNNQKLLFPFISDGGSSI</sequence>
<proteinExistence type="predicted"/>
<dbReference type="HOGENOM" id="CLU_1065321_0_0_0"/>
<name>A0A0C7NPX0_DEFTU</name>
<reference evidence="2" key="1">
    <citation type="submission" date="2014-11" db="EMBL/GenBank/DDBJ databases">
        <authorList>
            <person name="Wibberg D."/>
        </authorList>
    </citation>
    <scope>NUCLEOTIDE SEQUENCE [LARGE SCALE GENOMIC DNA]</scope>
    <source>
        <strain evidence="2">L3</strain>
    </source>
</reference>
<dbReference type="InterPro" id="IPR032585">
    <property type="entry name" value="DUF4912"/>
</dbReference>
<dbReference type="AlphaFoldDB" id="A0A0C7NPX0"/>
<dbReference type="Pfam" id="PF16258">
    <property type="entry name" value="DUF4912"/>
    <property type="match status" value="1"/>
</dbReference>
<dbReference type="RefSeq" id="WP_045087489.1">
    <property type="nucleotide sequence ID" value="NZ_LN824141.1"/>
</dbReference>
<evidence type="ECO:0008006" key="3">
    <source>
        <dbReference type="Google" id="ProtNLM"/>
    </source>
</evidence>
<dbReference type="KEGG" id="dtn:DTL3_0632"/>
<dbReference type="STRING" id="1006576.DTL3_0632"/>
<accession>A0A0C7NPX0</accession>
<dbReference type="Proteomes" id="UP000032809">
    <property type="component" value="Chromosome I"/>
</dbReference>
<evidence type="ECO:0000313" key="1">
    <source>
        <dbReference type="EMBL" id="CEP77947.1"/>
    </source>
</evidence>
<keyword evidence="2" id="KW-1185">Reference proteome</keyword>